<sequence>MISQPQGPIYYLCAEDHTYTIGVFCEYYENPLKGFLRIVPYQQLDTLGLVTPGTFIFTDFERLSPRQLESVIGLHATLAGHNPDLRLLNNPAVAVGRFDLLKRLKALGINRFDVHRLKERDRIVRFPVFLRWASQHVPPLSGLLQTAADLEDAIAGLPAQIRDDPDLMIVEFGAAPSPDGRYRKYSAFRVGEAIYPQHCFISSDWYVKYSNADLSDADRAEHHRYVQVNPHAEELRSIFQIAGIDYGRIDYGLVDGQVQTFEINTNPTVNSRPPWWDKSTNYAFYADLHSRAMLTLARPASGPSVRLGHGSRSADDVHEASLRRVRQRIRRLYLRRSVSLRGLKKWLAQTLKTRS</sequence>
<dbReference type="Proteomes" id="UP000272706">
    <property type="component" value="Unassembled WGS sequence"/>
</dbReference>
<dbReference type="RefSeq" id="WP_120018433.1">
    <property type="nucleotide sequence ID" value="NZ_QZWZ01000049.1"/>
</dbReference>
<reference evidence="1 2" key="1">
    <citation type="submission" date="2018-09" db="EMBL/GenBank/DDBJ databases">
        <title>Mesorhizobium carmichaelinearum sp. nov. isolated from Carmichaelinea spp. root nodules in New Zealand.</title>
        <authorList>
            <person name="De Meyer S.E."/>
        </authorList>
    </citation>
    <scope>NUCLEOTIDE SEQUENCE [LARGE SCALE GENOMIC DNA]</scope>
    <source>
        <strain evidence="1 2">ICMP19557</strain>
    </source>
</reference>
<dbReference type="EMBL" id="QZWZ01000049">
    <property type="protein sequence ID" value="RJT28745.1"/>
    <property type="molecule type" value="Genomic_DNA"/>
</dbReference>
<dbReference type="OrthoDB" id="7616637at2"/>
<comment type="caution">
    <text evidence="1">The sequence shown here is derived from an EMBL/GenBank/DDBJ whole genome shotgun (WGS) entry which is preliminary data.</text>
</comment>
<dbReference type="AlphaFoldDB" id="A0A3A5K851"/>
<evidence type="ECO:0000313" key="2">
    <source>
        <dbReference type="Proteomes" id="UP000272706"/>
    </source>
</evidence>
<gene>
    <name evidence="1" type="ORF">D3227_33475</name>
</gene>
<keyword evidence="2" id="KW-1185">Reference proteome</keyword>
<evidence type="ECO:0008006" key="3">
    <source>
        <dbReference type="Google" id="ProtNLM"/>
    </source>
</evidence>
<proteinExistence type="predicted"/>
<name>A0A3A5K851_9HYPH</name>
<organism evidence="1 2">
    <name type="scientific">Mesorhizobium waimense</name>
    <dbReference type="NCBI Taxonomy" id="1300307"/>
    <lineage>
        <taxon>Bacteria</taxon>
        <taxon>Pseudomonadati</taxon>
        <taxon>Pseudomonadota</taxon>
        <taxon>Alphaproteobacteria</taxon>
        <taxon>Hyphomicrobiales</taxon>
        <taxon>Phyllobacteriaceae</taxon>
        <taxon>Mesorhizobium</taxon>
    </lineage>
</organism>
<protein>
    <recommendedName>
        <fullName evidence="3">ATP-grasp domain-containing protein</fullName>
    </recommendedName>
</protein>
<accession>A0A3A5K851</accession>
<evidence type="ECO:0000313" key="1">
    <source>
        <dbReference type="EMBL" id="RJT28745.1"/>
    </source>
</evidence>